<dbReference type="SUPFAM" id="SSF52540">
    <property type="entry name" value="P-loop containing nucleoside triphosphate hydrolases"/>
    <property type="match status" value="1"/>
</dbReference>
<evidence type="ECO:0000256" key="1">
    <source>
        <dbReference type="ARBA" id="ARBA00022737"/>
    </source>
</evidence>
<organism evidence="3 4">
    <name type="scientific">Blattamonas nauphoetae</name>
    <dbReference type="NCBI Taxonomy" id="2049346"/>
    <lineage>
        <taxon>Eukaryota</taxon>
        <taxon>Metamonada</taxon>
        <taxon>Preaxostyla</taxon>
        <taxon>Oxymonadida</taxon>
        <taxon>Blattamonas</taxon>
    </lineage>
</organism>
<keyword evidence="2" id="KW-0175">Coiled coil</keyword>
<sequence>MNKKAAKQSIIDSYFLRTEEAERCRENETGAAIMIQKVFRGYSTRKHLQTLHGRALIIQCAFRVYCAKKVYNKLYAEKCHRERLQHFNAAAQKIQTLFRGWYIRKYVCNIRKRREYLQNIQSKNEEVRQMLEEYQKQQLVQIKEQAELDHHNSVVASSRNLHHLTSTKTMPSIFNSPYQVAEPKVEGVNVETFIKTQTRRILKARTNK</sequence>
<evidence type="ECO:0000313" key="4">
    <source>
        <dbReference type="Proteomes" id="UP001281761"/>
    </source>
</evidence>
<dbReference type="Pfam" id="PF00612">
    <property type="entry name" value="IQ"/>
    <property type="match status" value="2"/>
</dbReference>
<dbReference type="PANTHER" id="PTHR22590:SF5">
    <property type="entry name" value="MYOSIN MOTOR DOMAIN-CONTAINING PROTEIN"/>
    <property type="match status" value="1"/>
</dbReference>
<dbReference type="EMBL" id="JARBJD010000062">
    <property type="protein sequence ID" value="KAK2955845.1"/>
    <property type="molecule type" value="Genomic_DNA"/>
</dbReference>
<dbReference type="InterPro" id="IPR027417">
    <property type="entry name" value="P-loop_NTPase"/>
</dbReference>
<accession>A0ABQ9XWI1</accession>
<dbReference type="SMART" id="SM00015">
    <property type="entry name" value="IQ"/>
    <property type="match status" value="3"/>
</dbReference>
<dbReference type="PROSITE" id="PS50096">
    <property type="entry name" value="IQ"/>
    <property type="match status" value="2"/>
</dbReference>
<dbReference type="Proteomes" id="UP001281761">
    <property type="component" value="Unassembled WGS sequence"/>
</dbReference>
<comment type="caution">
    <text evidence="3">The sequence shown here is derived from an EMBL/GenBank/DDBJ whole genome shotgun (WGS) entry which is preliminary data.</text>
</comment>
<feature type="coiled-coil region" evidence="2">
    <location>
        <begin position="113"/>
        <end position="140"/>
    </location>
</feature>
<dbReference type="PANTHER" id="PTHR22590">
    <property type="entry name" value="MYOSIN MOTOR DOMAIN-CONTAINING PROTEIN"/>
    <property type="match status" value="1"/>
</dbReference>
<keyword evidence="1" id="KW-0677">Repeat</keyword>
<name>A0ABQ9XWI1_9EUKA</name>
<dbReference type="InterPro" id="IPR052318">
    <property type="entry name" value="CellDiv_DevSignal_Domain"/>
</dbReference>
<reference evidence="3 4" key="1">
    <citation type="journal article" date="2022" name="bioRxiv">
        <title>Genomics of Preaxostyla Flagellates Illuminates Evolutionary Transitions and the Path Towards Mitochondrial Loss.</title>
        <authorList>
            <person name="Novak L.V.F."/>
            <person name="Treitli S.C."/>
            <person name="Pyrih J."/>
            <person name="Halakuc P."/>
            <person name="Pipaliya S.V."/>
            <person name="Vacek V."/>
            <person name="Brzon O."/>
            <person name="Soukal P."/>
            <person name="Eme L."/>
            <person name="Dacks J.B."/>
            <person name="Karnkowska A."/>
            <person name="Elias M."/>
            <person name="Hampl V."/>
        </authorList>
    </citation>
    <scope>NUCLEOTIDE SEQUENCE [LARGE SCALE GENOMIC DNA]</scope>
    <source>
        <strain evidence="3">NAU3</strain>
        <tissue evidence="3">Gut</tissue>
    </source>
</reference>
<evidence type="ECO:0000313" key="3">
    <source>
        <dbReference type="EMBL" id="KAK2955845.1"/>
    </source>
</evidence>
<proteinExistence type="predicted"/>
<dbReference type="Gene3D" id="1.20.5.190">
    <property type="match status" value="2"/>
</dbReference>
<dbReference type="InterPro" id="IPR000048">
    <property type="entry name" value="IQ_motif_EF-hand-BS"/>
</dbReference>
<keyword evidence="4" id="KW-1185">Reference proteome</keyword>
<protein>
    <submittedName>
        <fullName evidence="3">Iq calmodulin-binding motif family protein</fullName>
    </submittedName>
</protein>
<gene>
    <name evidence="3" type="ORF">BLNAU_9196</name>
</gene>
<evidence type="ECO:0000256" key="2">
    <source>
        <dbReference type="SAM" id="Coils"/>
    </source>
</evidence>